<sequence length="152" mass="16245">MASFDRVTVPAHTAILVRDTVSPTEMAALTGQALPNLREFLISTGAEPGAARAYILSEPHGTFDVGVGFVVDEQDLPLVEPFAGDTGDDRVELAHFDAMTALVHRHTGPRTELSGAWREFAAEAEAAGEPLGAGSFEELVSDTVTDLYLHLR</sequence>
<organism evidence="1 2">
    <name type="scientific">Corynebacterium hadale</name>
    <dbReference type="NCBI Taxonomy" id="2026255"/>
    <lineage>
        <taxon>Bacteria</taxon>
        <taxon>Bacillati</taxon>
        <taxon>Actinomycetota</taxon>
        <taxon>Actinomycetes</taxon>
        <taxon>Mycobacteriales</taxon>
        <taxon>Corynebacteriaceae</taxon>
        <taxon>Corynebacterium</taxon>
    </lineage>
</organism>
<reference evidence="1 2" key="1">
    <citation type="submission" date="2017-08" db="EMBL/GenBank/DDBJ databases">
        <authorList>
            <person name="de Groot N.N."/>
        </authorList>
    </citation>
    <scope>NUCLEOTIDE SEQUENCE [LARGE SCALE GENOMIC DNA]</scope>
    <source>
        <strain evidence="1 2">NBT06-6</strain>
    </source>
</reference>
<dbReference type="Proteomes" id="UP000215771">
    <property type="component" value="Unassembled WGS sequence"/>
</dbReference>
<gene>
    <name evidence="1" type="ORF">CIG21_06125</name>
</gene>
<dbReference type="Gene3D" id="3.20.80.10">
    <property type="entry name" value="Regulatory factor, effector binding domain"/>
    <property type="match status" value="1"/>
</dbReference>
<dbReference type="InterPro" id="IPR011256">
    <property type="entry name" value="Reg_factor_effector_dom_sf"/>
</dbReference>
<comment type="caution">
    <text evidence="1">The sequence shown here is derived from an EMBL/GenBank/DDBJ whole genome shotgun (WGS) entry which is preliminary data.</text>
</comment>
<protein>
    <recommendedName>
        <fullName evidence="3">Bacterial transcription activator effector binding domain-containing protein</fullName>
    </recommendedName>
</protein>
<evidence type="ECO:0000313" key="2">
    <source>
        <dbReference type="Proteomes" id="UP000215771"/>
    </source>
</evidence>
<name>A0A269PD78_9CORY</name>
<dbReference type="SUPFAM" id="SSF55136">
    <property type="entry name" value="Probable bacterial effector-binding domain"/>
    <property type="match status" value="1"/>
</dbReference>
<dbReference type="RefSeq" id="WP_095276978.1">
    <property type="nucleotide sequence ID" value="NZ_CP047655.1"/>
</dbReference>
<evidence type="ECO:0000313" key="1">
    <source>
        <dbReference type="EMBL" id="PAJ70006.1"/>
    </source>
</evidence>
<proteinExistence type="predicted"/>
<dbReference type="EMBL" id="NQMQ01000011">
    <property type="protein sequence ID" value="PAJ70006.1"/>
    <property type="molecule type" value="Genomic_DNA"/>
</dbReference>
<accession>A0A269PD78</accession>
<dbReference type="AlphaFoldDB" id="A0A269PD78"/>
<evidence type="ECO:0008006" key="3">
    <source>
        <dbReference type="Google" id="ProtNLM"/>
    </source>
</evidence>